<proteinExistence type="predicted"/>
<reference evidence="4" key="3">
    <citation type="submission" date="2025-04" db="UniProtKB">
        <authorList>
            <consortium name="RefSeq"/>
        </authorList>
    </citation>
    <scope>IDENTIFICATION</scope>
    <source>
        <strain evidence="4">CBS 781.70</strain>
    </source>
</reference>
<reference evidence="4" key="2">
    <citation type="submission" date="2020-04" db="EMBL/GenBank/DDBJ databases">
        <authorList>
            <consortium name="NCBI Genome Project"/>
        </authorList>
    </citation>
    <scope>NUCLEOTIDE SEQUENCE</scope>
    <source>
        <strain evidence="4">CBS 781.70</strain>
    </source>
</reference>
<dbReference type="GeneID" id="54414775"/>
<feature type="compositionally biased region" description="Polar residues" evidence="1">
    <location>
        <begin position="20"/>
        <end position="31"/>
    </location>
</feature>
<feature type="compositionally biased region" description="Polar residues" evidence="1">
    <location>
        <begin position="148"/>
        <end position="158"/>
    </location>
</feature>
<name>A0A6G1GBZ6_9PEZI</name>
<dbReference type="EMBL" id="ML975151">
    <property type="protein sequence ID" value="KAF1815420.1"/>
    <property type="molecule type" value="Genomic_DNA"/>
</dbReference>
<accession>A0A6G1GBZ6</accession>
<evidence type="ECO:0000313" key="2">
    <source>
        <dbReference type="EMBL" id="KAF1815420.1"/>
    </source>
</evidence>
<keyword evidence="3" id="KW-1185">Reference proteome</keyword>
<evidence type="ECO:0000256" key="1">
    <source>
        <dbReference type="SAM" id="MobiDB-lite"/>
    </source>
</evidence>
<gene>
    <name evidence="2 4" type="ORF">P152DRAFT_185084</name>
</gene>
<feature type="region of interest" description="Disordered" evidence="1">
    <location>
        <begin position="1"/>
        <end position="177"/>
    </location>
</feature>
<dbReference type="RefSeq" id="XP_033537051.1">
    <property type="nucleotide sequence ID" value="XM_033674205.1"/>
</dbReference>
<reference evidence="2 4" key="1">
    <citation type="submission" date="2020-01" db="EMBL/GenBank/DDBJ databases">
        <authorList>
            <consortium name="DOE Joint Genome Institute"/>
            <person name="Haridas S."/>
            <person name="Albert R."/>
            <person name="Binder M."/>
            <person name="Bloem J."/>
            <person name="Labutti K."/>
            <person name="Salamov A."/>
            <person name="Andreopoulos B."/>
            <person name="Baker S.E."/>
            <person name="Barry K."/>
            <person name="Bills G."/>
            <person name="Bluhm B.H."/>
            <person name="Cannon C."/>
            <person name="Castanera R."/>
            <person name="Culley D.E."/>
            <person name="Daum C."/>
            <person name="Ezra D."/>
            <person name="Gonzalez J.B."/>
            <person name="Henrissat B."/>
            <person name="Kuo A."/>
            <person name="Liang C."/>
            <person name="Lipzen A."/>
            <person name="Lutzoni F."/>
            <person name="Magnuson J."/>
            <person name="Mondo S."/>
            <person name="Nolan M."/>
            <person name="Ohm R."/>
            <person name="Pangilinan J."/>
            <person name="Park H.-J."/>
            <person name="Ramirez L."/>
            <person name="Alfaro M."/>
            <person name="Sun H."/>
            <person name="Tritt A."/>
            <person name="Yoshinaga Y."/>
            <person name="Zwiers L.-H."/>
            <person name="Turgeon B.G."/>
            <person name="Goodwin S.B."/>
            <person name="Spatafora J.W."/>
            <person name="Crous P.W."/>
            <person name="Grigoriev I.V."/>
        </authorList>
    </citation>
    <scope>NUCLEOTIDE SEQUENCE</scope>
    <source>
        <strain evidence="2 4">CBS 781.70</strain>
    </source>
</reference>
<sequence>MPDNQPGTPYMLEAKVPNQLGPQTEKGTSGSEPMGSGQPIAFTRPPEPLPGPENHPFFADVAGPLSPSAETNPTLPSPVTPLENAAAQNDTTMSDDGPPSLSNVPPPSFPTIRPLSPAALAPTATPTHATGRDDDDGTADRPTDAPAKTSTPLKTSAYSYRYRLPHGGTDTEPGTTSKEVHIQGFLWHGRSWRRNMWFAEVAAADGMVEGTERSPSSEREISA</sequence>
<organism evidence="2">
    <name type="scientific">Eremomyces bilateralis CBS 781.70</name>
    <dbReference type="NCBI Taxonomy" id="1392243"/>
    <lineage>
        <taxon>Eukaryota</taxon>
        <taxon>Fungi</taxon>
        <taxon>Dikarya</taxon>
        <taxon>Ascomycota</taxon>
        <taxon>Pezizomycotina</taxon>
        <taxon>Dothideomycetes</taxon>
        <taxon>Dothideomycetes incertae sedis</taxon>
        <taxon>Eremomycetales</taxon>
        <taxon>Eremomycetaceae</taxon>
        <taxon>Eremomyces</taxon>
    </lineage>
</organism>
<protein>
    <submittedName>
        <fullName evidence="2 4">Uncharacterized protein</fullName>
    </submittedName>
</protein>
<dbReference type="Proteomes" id="UP000504638">
    <property type="component" value="Unplaced"/>
</dbReference>
<dbReference type="AlphaFoldDB" id="A0A6G1GBZ6"/>
<evidence type="ECO:0000313" key="4">
    <source>
        <dbReference type="RefSeq" id="XP_033537051.1"/>
    </source>
</evidence>
<evidence type="ECO:0000313" key="3">
    <source>
        <dbReference type="Proteomes" id="UP000504638"/>
    </source>
</evidence>
<feature type="compositionally biased region" description="Low complexity" evidence="1">
    <location>
        <begin position="114"/>
        <end position="129"/>
    </location>
</feature>